<evidence type="ECO:0008006" key="3">
    <source>
        <dbReference type="Google" id="ProtNLM"/>
    </source>
</evidence>
<keyword evidence="2" id="KW-1185">Reference proteome</keyword>
<dbReference type="STRING" id="188937.MA_1556"/>
<accession>Q8TQI7</accession>
<name>Q8TQI7_METAC</name>
<proteinExistence type="predicted"/>
<dbReference type="AlphaFoldDB" id="Q8TQI7"/>
<organism evidence="1 2">
    <name type="scientific">Methanosarcina acetivorans (strain ATCC 35395 / DSM 2834 / JCM 12185 / C2A)</name>
    <dbReference type="NCBI Taxonomy" id="188937"/>
    <lineage>
        <taxon>Archaea</taxon>
        <taxon>Methanobacteriati</taxon>
        <taxon>Methanobacteriota</taxon>
        <taxon>Stenosarchaea group</taxon>
        <taxon>Methanomicrobia</taxon>
        <taxon>Methanosarcinales</taxon>
        <taxon>Methanosarcinaceae</taxon>
        <taxon>Methanosarcina</taxon>
    </lineage>
</organism>
<protein>
    <recommendedName>
        <fullName evidence="3">Primase C-terminal 1 domain-containing protein</fullName>
    </recommendedName>
</protein>
<dbReference type="OrthoDB" id="142795at2157"/>
<dbReference type="GeneID" id="1473444"/>
<sequence>MVSETNPSFDFSAIPEDMRGFKNWVLWKYEPRKDNPNKPAKVPYRTRTQKARVSNPVTWSNLDYVIRQITRYPEKFDGIGFVFSENTGLVGVDFDHIRVNETGEIDPVALEEIRALNSYTEISPSGTGVHVICKGVMPAAGRRQDNREMYSDSHFLTFTGDKLPDTPTTINEAQEAINTYYEKWFSKSTDDKTLSNEAKKVVKSLKASKKLGAKFKRLFDGDISDYDNDQSRADIALMGMVYRGCKDRTVTIEIFKASKLGEREKAKREDYITRTIENVIQNEAYGRQTRKNAGVETEEDRDAEEDIDEDEAKFIDTDIDERDVDPALIAKAERLAERILSHGNPIKYIMKTVARKHVGDVNTIEAIALAIGCQSCQNTSGIQVSVNGESGSGKSHGLKVYMHLVPAADKRKGSLSSKSAYYMDLKPGTAIYSDDTDPDESMQEVIKRSTTNYQEYTFHYTVKDQSGVSVAIPPRINWFLTSVESHVSDQVLNRQLVFETDSSYKQKKAINEVQKRELMRGENETEVNLGVLICRRMHANLKEVLFKVKIPFADRIELDDVSNSRILPLFADMIMGYTLWHWKQRTIDTDGKLLATEEDFHKAKMLFVSRAENTVTKLTKNESKIIKSILEHGEEGATMNEIADDTGLDYGTVQRIILGRKDRNTKGLMGKVKGLRQEHLNETEYDRDAVGTLIKSKGRKADRIKLTNYNYHEFGLGAFDFIRLKERVD</sequence>
<dbReference type="Gene3D" id="1.10.1240.50">
    <property type="match status" value="1"/>
</dbReference>
<reference evidence="1 2" key="1">
    <citation type="journal article" date="2002" name="Genome Res.">
        <title>The genome of Methanosarcina acetivorans reveals extensive metabolic and physiological diversity.</title>
        <authorList>
            <person name="Galagan J.E."/>
            <person name="Nusbaum C."/>
            <person name="Roy A."/>
            <person name="Endrizzi M.G."/>
            <person name="Macdonald P."/>
            <person name="FitzHugh W."/>
            <person name="Calvo S."/>
            <person name="Engels R."/>
            <person name="Smirnov S."/>
            <person name="Atnoor D."/>
            <person name="Brown A."/>
            <person name="Allen N."/>
            <person name="Naylor J."/>
            <person name="Stange-Thomann N."/>
            <person name="DeArellano K."/>
            <person name="Johnson R."/>
            <person name="Linton L."/>
            <person name="McEwan P."/>
            <person name="McKernan K."/>
            <person name="Talamas J."/>
            <person name="Tirrell A."/>
            <person name="Ye W."/>
            <person name="Zimmer A."/>
            <person name="Barber R.D."/>
            <person name="Cann I."/>
            <person name="Graham D.E."/>
            <person name="Grahame D.A."/>
            <person name="Guss A."/>
            <person name="Hedderich R."/>
            <person name="Ingram-Smith C."/>
            <person name="Kuettner C.H."/>
            <person name="Krzycki J.A."/>
            <person name="Leigh J.A."/>
            <person name="Li W."/>
            <person name="Liu J."/>
            <person name="Mukhopadhyay B."/>
            <person name="Reeve J.N."/>
            <person name="Smith K."/>
            <person name="Springer T.A."/>
            <person name="Umayam L.A."/>
            <person name="White O."/>
            <person name="White R.H."/>
            <person name="de Macario E.C."/>
            <person name="Ferry J.G."/>
            <person name="Jarrell K.F."/>
            <person name="Jing H."/>
            <person name="Macario A.J.L."/>
            <person name="Paulsen I."/>
            <person name="Pritchett M."/>
            <person name="Sowers K.R."/>
            <person name="Swanson R.V."/>
            <person name="Zinder S.H."/>
            <person name="Lander E."/>
            <person name="Metcalf W.W."/>
            <person name="Birren B."/>
        </authorList>
    </citation>
    <scope>NUCLEOTIDE SEQUENCE [LARGE SCALE GENOMIC DNA]</scope>
    <source>
        <strain evidence="2">ATCC 35395 / DSM 2834 / JCM 12185 / C2A</strain>
    </source>
</reference>
<dbReference type="EnsemblBacteria" id="AAM04969">
    <property type="protein sequence ID" value="AAM04969"/>
    <property type="gene ID" value="MA_1556"/>
</dbReference>
<dbReference type="EMBL" id="AE010299">
    <property type="protein sequence ID" value="AAM04969.1"/>
    <property type="molecule type" value="Genomic_DNA"/>
</dbReference>
<dbReference type="InParanoid" id="Q8TQI7"/>
<evidence type="ECO:0000313" key="2">
    <source>
        <dbReference type="Proteomes" id="UP000002487"/>
    </source>
</evidence>
<dbReference type="HOGENOM" id="CLU_379766_0_0_2"/>
<dbReference type="Proteomes" id="UP000002487">
    <property type="component" value="Chromosome"/>
</dbReference>
<gene>
    <name evidence="1" type="ordered locus">MA_1556</name>
</gene>
<evidence type="ECO:0000313" key="1">
    <source>
        <dbReference type="EMBL" id="AAM04969.1"/>
    </source>
</evidence>
<dbReference type="RefSeq" id="WP_011021567.1">
    <property type="nucleotide sequence ID" value="NC_003552.1"/>
</dbReference>
<dbReference type="KEGG" id="mac:MA_1556"/>